<dbReference type="RefSeq" id="WP_144970812.1">
    <property type="nucleotide sequence ID" value="NZ_CP036289.1"/>
</dbReference>
<accession>A0A518C3H9</accession>
<organism evidence="2 3">
    <name type="scientific">Bremerella volcania</name>
    <dbReference type="NCBI Taxonomy" id="2527984"/>
    <lineage>
        <taxon>Bacteria</taxon>
        <taxon>Pseudomonadati</taxon>
        <taxon>Planctomycetota</taxon>
        <taxon>Planctomycetia</taxon>
        <taxon>Pirellulales</taxon>
        <taxon>Pirellulaceae</taxon>
        <taxon>Bremerella</taxon>
    </lineage>
</organism>
<gene>
    <name evidence="2" type="ORF">Pan97_07810</name>
</gene>
<reference evidence="3" key="1">
    <citation type="submission" date="2019-02" db="EMBL/GenBank/DDBJ databases">
        <title>Deep-cultivation of Planctomycetes and their phenomic and genomic characterization uncovers novel biology.</title>
        <authorList>
            <person name="Wiegand S."/>
            <person name="Jogler M."/>
            <person name="Boedeker C."/>
            <person name="Pinto D."/>
            <person name="Vollmers J."/>
            <person name="Rivas-Marin E."/>
            <person name="Kohn T."/>
            <person name="Peeters S.H."/>
            <person name="Heuer A."/>
            <person name="Rast P."/>
            <person name="Oberbeckmann S."/>
            <person name="Bunk B."/>
            <person name="Jeske O."/>
            <person name="Meyerdierks A."/>
            <person name="Storesund J.E."/>
            <person name="Kallscheuer N."/>
            <person name="Luecker S."/>
            <person name="Lage O.M."/>
            <person name="Pohl T."/>
            <person name="Merkel B.J."/>
            <person name="Hornburger P."/>
            <person name="Mueller R.-W."/>
            <person name="Bruemmer F."/>
            <person name="Labrenz M."/>
            <person name="Spormann A.M."/>
            <person name="Op den Camp H."/>
            <person name="Overmann J."/>
            <person name="Amann R."/>
            <person name="Jetten M.S.M."/>
            <person name="Mascher T."/>
            <person name="Medema M.H."/>
            <person name="Devos D.P."/>
            <person name="Kaster A.-K."/>
            <person name="Ovreas L."/>
            <person name="Rohde M."/>
            <person name="Galperin M.Y."/>
            <person name="Jogler C."/>
        </authorList>
    </citation>
    <scope>NUCLEOTIDE SEQUENCE [LARGE SCALE GENOMIC DNA]</scope>
    <source>
        <strain evidence="3">Pan97</strain>
    </source>
</reference>
<dbReference type="EMBL" id="CP036289">
    <property type="protein sequence ID" value="QDU73781.1"/>
    <property type="molecule type" value="Genomic_DNA"/>
</dbReference>
<name>A0A518C3H9_9BACT</name>
<sequence>MSSSSHAQLEQRGKLSNESKPQVVVRAGKYFVCSACGTMVEVPADVVGQLVIAVDPAAQEEEVDTSPPQNQSRTEKPTPNKPVPTSTPSPSTARQTSQPPRPKQPRHHSHQGFTSKIIDGLAVPSAGQLDRAMAWVSFHLKVLDRQGSEIKRLKKLLKQHPTSRVPCPSPRGHAHAETKQERAGCMRHEIQKDVSMAPTTDHVKERGPP</sequence>
<feature type="region of interest" description="Disordered" evidence="1">
    <location>
        <begin position="1"/>
        <end position="21"/>
    </location>
</feature>
<evidence type="ECO:0000256" key="1">
    <source>
        <dbReference type="SAM" id="MobiDB-lite"/>
    </source>
</evidence>
<dbReference type="Proteomes" id="UP000318626">
    <property type="component" value="Chromosome"/>
</dbReference>
<dbReference type="AlphaFoldDB" id="A0A518C3H9"/>
<feature type="compositionally biased region" description="Low complexity" evidence="1">
    <location>
        <begin position="88"/>
        <end position="98"/>
    </location>
</feature>
<proteinExistence type="predicted"/>
<evidence type="ECO:0000313" key="3">
    <source>
        <dbReference type="Proteomes" id="UP000318626"/>
    </source>
</evidence>
<keyword evidence="3" id="KW-1185">Reference proteome</keyword>
<feature type="region of interest" description="Disordered" evidence="1">
    <location>
        <begin position="160"/>
        <end position="184"/>
    </location>
</feature>
<dbReference type="KEGG" id="bvo:Pan97_07810"/>
<feature type="region of interest" description="Disordered" evidence="1">
    <location>
        <begin position="58"/>
        <end position="112"/>
    </location>
</feature>
<feature type="compositionally biased region" description="Basic and acidic residues" evidence="1">
    <location>
        <begin position="174"/>
        <end position="184"/>
    </location>
</feature>
<evidence type="ECO:0000313" key="2">
    <source>
        <dbReference type="EMBL" id="QDU73781.1"/>
    </source>
</evidence>
<protein>
    <submittedName>
        <fullName evidence="2">Uncharacterized protein</fullName>
    </submittedName>
</protein>